<protein>
    <submittedName>
        <fullName evidence="2">Uncharacterized protein</fullName>
    </submittedName>
</protein>
<keyword evidence="3" id="KW-1185">Reference proteome</keyword>
<gene>
    <name evidence="2" type="ORF">NP439_17535</name>
</gene>
<evidence type="ECO:0000313" key="3">
    <source>
        <dbReference type="Proteomes" id="UP001059773"/>
    </source>
</evidence>
<organism evidence="2 3">
    <name type="scientific">Oceanobacillus jeddahense</name>
    <dbReference type="NCBI Taxonomy" id="1462527"/>
    <lineage>
        <taxon>Bacteria</taxon>
        <taxon>Bacillati</taxon>
        <taxon>Bacillota</taxon>
        <taxon>Bacilli</taxon>
        <taxon>Bacillales</taxon>
        <taxon>Bacillaceae</taxon>
        <taxon>Oceanobacillus</taxon>
    </lineage>
</organism>
<reference evidence="2" key="1">
    <citation type="submission" date="2022-07" db="EMBL/GenBank/DDBJ databases">
        <title>FELIX.</title>
        <authorList>
            <person name="Wan K.H."/>
            <person name="Park S."/>
            <person name="Lawrence Q."/>
            <person name="Eichenberger J.P."/>
            <person name="Booth B.W."/>
            <person name="Piaggio A.J."/>
            <person name="Chandler J.C."/>
            <person name="Franklin A.B."/>
            <person name="Celniker S.E."/>
        </authorList>
    </citation>
    <scope>NUCLEOTIDE SEQUENCE</scope>
    <source>
        <strain evidence="2">QA-1986 374</strain>
    </source>
</reference>
<keyword evidence="1" id="KW-0472">Membrane</keyword>
<evidence type="ECO:0000256" key="1">
    <source>
        <dbReference type="SAM" id="Phobius"/>
    </source>
</evidence>
<name>A0ABY5JTB9_9BACI</name>
<proteinExistence type="predicted"/>
<dbReference type="RefSeq" id="WP_256707147.1">
    <property type="nucleotide sequence ID" value="NZ_CP101914.1"/>
</dbReference>
<keyword evidence="1" id="KW-0812">Transmembrane</keyword>
<feature type="transmembrane region" description="Helical" evidence="1">
    <location>
        <begin position="7"/>
        <end position="25"/>
    </location>
</feature>
<evidence type="ECO:0000313" key="2">
    <source>
        <dbReference type="EMBL" id="UUI01839.1"/>
    </source>
</evidence>
<accession>A0ABY5JTB9</accession>
<dbReference type="EMBL" id="CP101914">
    <property type="protein sequence ID" value="UUI01839.1"/>
    <property type="molecule type" value="Genomic_DNA"/>
</dbReference>
<dbReference type="Proteomes" id="UP001059773">
    <property type="component" value="Chromosome"/>
</dbReference>
<feature type="transmembrane region" description="Helical" evidence="1">
    <location>
        <begin position="31"/>
        <end position="52"/>
    </location>
</feature>
<sequence>MKEKNAALLIGIIVLLAFIIPFTVLKDVEKWYGSFLFWLILTLIVIVCNAILTKDWSNEK</sequence>
<keyword evidence="1" id="KW-1133">Transmembrane helix</keyword>